<dbReference type="UniPathway" id="UPA00253">
    <property type="reaction ID" value="UER00456"/>
</dbReference>
<dbReference type="InterPro" id="IPR020626">
    <property type="entry name" value="Asp_DH_prok"/>
</dbReference>
<evidence type="ECO:0000256" key="2">
    <source>
        <dbReference type="ARBA" id="ARBA00022642"/>
    </source>
</evidence>
<keyword evidence="2 6" id="KW-0662">Pyridine nucleotide biosynthesis</keyword>
<keyword evidence="3 6" id="KW-0521">NADP</keyword>
<dbReference type="Gene3D" id="3.40.50.720">
    <property type="entry name" value="NAD(P)-binding Rossmann-like Domain"/>
    <property type="match status" value="1"/>
</dbReference>
<dbReference type="Pfam" id="PF03447">
    <property type="entry name" value="NAD_binding_3"/>
    <property type="match status" value="1"/>
</dbReference>
<comment type="catalytic activity">
    <reaction evidence="6">
        <text>L-aspartate + NADP(+) + H2O = oxaloacetate + NH4(+) + NADPH + H(+)</text>
        <dbReference type="Rhea" id="RHEA:11784"/>
        <dbReference type="ChEBI" id="CHEBI:15377"/>
        <dbReference type="ChEBI" id="CHEBI:15378"/>
        <dbReference type="ChEBI" id="CHEBI:16452"/>
        <dbReference type="ChEBI" id="CHEBI:28938"/>
        <dbReference type="ChEBI" id="CHEBI:29991"/>
        <dbReference type="ChEBI" id="CHEBI:57783"/>
        <dbReference type="ChEBI" id="CHEBI:58349"/>
        <dbReference type="EC" id="1.4.1.21"/>
    </reaction>
</comment>
<dbReference type="PIRSF" id="PIRSF005227">
    <property type="entry name" value="Asp_dh_NAD_syn"/>
    <property type="match status" value="1"/>
</dbReference>
<dbReference type="EMBL" id="QPJK01000004">
    <property type="protein sequence ID" value="RCW71213.1"/>
    <property type="molecule type" value="Genomic_DNA"/>
</dbReference>
<comment type="pathway">
    <text evidence="6">Cofactor biosynthesis; NAD(+) biosynthesis; iminoaspartate from L-aspartate (dehydrogenase route): step 1/1.</text>
</comment>
<gene>
    <name evidence="6" type="primary">nadX</name>
    <name evidence="9" type="ORF">DES41_10432</name>
</gene>
<dbReference type="AlphaFoldDB" id="A0A368XTC1"/>
<dbReference type="GO" id="GO:0050661">
    <property type="term" value="F:NADP binding"/>
    <property type="evidence" value="ECO:0007669"/>
    <property type="project" value="UniProtKB-UniRule"/>
</dbReference>
<feature type="binding site" evidence="6">
    <location>
        <position position="123"/>
    </location>
    <ligand>
        <name>NAD(+)</name>
        <dbReference type="ChEBI" id="CHEBI:57540"/>
    </ligand>
</feature>
<dbReference type="PANTHER" id="PTHR31873:SF6">
    <property type="entry name" value="ASPARTATE DEHYDROGENASE DOMAIN-CONTAINING PROTEIN"/>
    <property type="match status" value="1"/>
</dbReference>
<feature type="active site" evidence="6">
    <location>
        <position position="219"/>
    </location>
</feature>
<dbReference type="GO" id="GO:0009435">
    <property type="term" value="P:NAD+ biosynthetic process"/>
    <property type="evidence" value="ECO:0007669"/>
    <property type="project" value="UniProtKB-UniRule"/>
</dbReference>
<dbReference type="SUPFAM" id="SSF55347">
    <property type="entry name" value="Glyceraldehyde-3-phosphate dehydrogenase-like, C-terminal domain"/>
    <property type="match status" value="1"/>
</dbReference>
<dbReference type="PANTHER" id="PTHR31873">
    <property type="entry name" value="L-ASPARTATE DEHYDROGENASE-RELATED"/>
    <property type="match status" value="1"/>
</dbReference>
<comment type="caution">
    <text evidence="9">The sequence shown here is derived from an EMBL/GenBank/DDBJ whole genome shotgun (WGS) entry which is preliminary data.</text>
</comment>
<dbReference type="RefSeq" id="WP_114468469.1">
    <property type="nucleotide sequence ID" value="NZ_QPJK01000004.1"/>
</dbReference>
<comment type="similarity">
    <text evidence="1 6">Belongs to the L-aspartate dehydrogenase family.</text>
</comment>
<evidence type="ECO:0000256" key="4">
    <source>
        <dbReference type="ARBA" id="ARBA00023002"/>
    </source>
</evidence>
<keyword evidence="10" id="KW-1185">Reference proteome</keyword>
<feature type="binding site" evidence="6">
    <location>
        <position position="189"/>
    </location>
    <ligand>
        <name>NAD(+)</name>
        <dbReference type="ChEBI" id="CHEBI:57540"/>
    </ligand>
</feature>
<comment type="function">
    <text evidence="6">Specifically catalyzes the NAD or NADP-dependent dehydrogenation of L-aspartate to iminoaspartate.</text>
</comment>
<keyword evidence="4 6" id="KW-0560">Oxidoreductase</keyword>
<dbReference type="InterPro" id="IPR011182">
    <property type="entry name" value="L-Asp_DH"/>
</dbReference>
<protein>
    <recommendedName>
        <fullName evidence="6">L-aspartate dehydrogenase</fullName>
        <ecNumber evidence="6">1.4.1.21</ecNumber>
    </recommendedName>
</protein>
<feature type="domain" description="Aspartate/homoserine dehydrogenase NAD-binding" evidence="8">
    <location>
        <begin position="9"/>
        <end position="120"/>
    </location>
</feature>
<feature type="domain" description="Aspartate dehydrogenase" evidence="7">
    <location>
        <begin position="167"/>
        <end position="253"/>
    </location>
</feature>
<dbReference type="HAMAP" id="MF_01265">
    <property type="entry name" value="NadX"/>
    <property type="match status" value="1"/>
</dbReference>
<proteinExistence type="inferred from homology"/>
<evidence type="ECO:0000256" key="3">
    <source>
        <dbReference type="ARBA" id="ARBA00022857"/>
    </source>
</evidence>
<dbReference type="EC" id="1.4.1.21" evidence="6"/>
<organism evidence="9 10">
    <name type="scientific">Pseudorhodoferax soli</name>
    <dbReference type="NCBI Taxonomy" id="545864"/>
    <lineage>
        <taxon>Bacteria</taxon>
        <taxon>Pseudomonadati</taxon>
        <taxon>Pseudomonadota</taxon>
        <taxon>Betaproteobacteria</taxon>
        <taxon>Burkholderiales</taxon>
        <taxon>Comamonadaceae</taxon>
    </lineage>
</organism>
<evidence type="ECO:0000256" key="5">
    <source>
        <dbReference type="ARBA" id="ARBA00023027"/>
    </source>
</evidence>
<dbReference type="OrthoDB" id="7056904at2"/>
<accession>A0A368XTC1</accession>
<dbReference type="GO" id="GO:0051287">
    <property type="term" value="F:NAD binding"/>
    <property type="evidence" value="ECO:0007669"/>
    <property type="project" value="UniProtKB-UniRule"/>
</dbReference>
<dbReference type="NCBIfam" id="NF009828">
    <property type="entry name" value="PRK13303.1-3"/>
    <property type="match status" value="1"/>
</dbReference>
<comment type="catalytic activity">
    <reaction evidence="6">
        <text>L-aspartate + NAD(+) + H2O = oxaloacetate + NH4(+) + NADH + H(+)</text>
        <dbReference type="Rhea" id="RHEA:11788"/>
        <dbReference type="ChEBI" id="CHEBI:15377"/>
        <dbReference type="ChEBI" id="CHEBI:15378"/>
        <dbReference type="ChEBI" id="CHEBI:16452"/>
        <dbReference type="ChEBI" id="CHEBI:28938"/>
        <dbReference type="ChEBI" id="CHEBI:29991"/>
        <dbReference type="ChEBI" id="CHEBI:57540"/>
        <dbReference type="ChEBI" id="CHEBI:57945"/>
        <dbReference type="EC" id="1.4.1.21"/>
    </reaction>
</comment>
<evidence type="ECO:0000259" key="7">
    <source>
        <dbReference type="Pfam" id="PF01958"/>
    </source>
</evidence>
<evidence type="ECO:0000313" key="10">
    <source>
        <dbReference type="Proteomes" id="UP000252884"/>
    </source>
</evidence>
<dbReference type="Gene3D" id="3.30.360.10">
    <property type="entry name" value="Dihydrodipicolinate Reductase, domain 2"/>
    <property type="match status" value="1"/>
</dbReference>
<dbReference type="Proteomes" id="UP000252884">
    <property type="component" value="Unassembled WGS sequence"/>
</dbReference>
<dbReference type="SUPFAM" id="SSF51735">
    <property type="entry name" value="NAD(P)-binding Rossmann-fold domains"/>
    <property type="match status" value="1"/>
</dbReference>
<keyword evidence="5 6" id="KW-0520">NAD</keyword>
<evidence type="ECO:0000259" key="8">
    <source>
        <dbReference type="Pfam" id="PF03447"/>
    </source>
</evidence>
<evidence type="ECO:0000256" key="6">
    <source>
        <dbReference type="HAMAP-Rule" id="MF_01265"/>
    </source>
</evidence>
<sequence>MTQRIALIGFGAMGRSLARMLAAHGDAVRCVAVLQRPGTPAGGGWPAGAVRVETVAALLAQQPDLVVECAGHAALQQHGAEVLGGGNDLLVAAVGALADAALEQRLRAAAQAGGAQVLVPAGALGALDILSAARLAGLTQVDYLSHKPARAWKGTPAEQLCALDALTAPTVFYEGTAREAALRFPQNANVAAAVALAGAGFEATRVRLMADPAAEGNRHVLHAEGAFGSFDFSVTGRVLPDNPKTSMLAPASLARGILNRGAAIALA</sequence>
<comment type="miscellaneous">
    <text evidence="6">The iminoaspartate product is unstable in aqueous solution and can decompose to oxaloacetate and ammonia.</text>
</comment>
<dbReference type="GO" id="GO:0016639">
    <property type="term" value="F:oxidoreductase activity, acting on the CH-NH2 group of donors, NAD or NADP as acceptor"/>
    <property type="evidence" value="ECO:0007669"/>
    <property type="project" value="UniProtKB-UniRule"/>
</dbReference>
<reference evidence="9 10" key="1">
    <citation type="submission" date="2018-07" db="EMBL/GenBank/DDBJ databases">
        <title>Genomic Encyclopedia of Type Strains, Phase IV (KMG-IV): sequencing the most valuable type-strain genomes for metagenomic binning, comparative biology and taxonomic classification.</title>
        <authorList>
            <person name="Goeker M."/>
        </authorList>
    </citation>
    <scope>NUCLEOTIDE SEQUENCE [LARGE SCALE GENOMIC DNA]</scope>
    <source>
        <strain evidence="9 10">DSM 21634</strain>
    </source>
</reference>
<dbReference type="Pfam" id="PF01958">
    <property type="entry name" value="Asp_DH_C"/>
    <property type="match status" value="1"/>
</dbReference>
<dbReference type="NCBIfam" id="NF009827">
    <property type="entry name" value="PRK13303.1-2"/>
    <property type="match status" value="1"/>
</dbReference>
<dbReference type="GO" id="GO:0033735">
    <property type="term" value="F:aspartate dehydrogenase [NAD(P)+] activity"/>
    <property type="evidence" value="ECO:0007669"/>
    <property type="project" value="UniProtKB-EC"/>
</dbReference>
<dbReference type="InterPro" id="IPR005106">
    <property type="entry name" value="Asp/hSer_DH_NAD-bd"/>
</dbReference>
<dbReference type="InterPro" id="IPR036291">
    <property type="entry name" value="NAD(P)-bd_dom_sf"/>
</dbReference>
<evidence type="ECO:0000256" key="1">
    <source>
        <dbReference type="ARBA" id="ARBA00008331"/>
    </source>
</evidence>
<dbReference type="InterPro" id="IPR002811">
    <property type="entry name" value="Asp_DH"/>
</dbReference>
<evidence type="ECO:0000313" key="9">
    <source>
        <dbReference type="EMBL" id="RCW71213.1"/>
    </source>
</evidence>
<name>A0A368XTC1_9BURK</name>